<sequence>MNSAIVIDNGAGYTKVGFAGSEEPRSLFPSIIGTPNSTQLMVGGQNKDFFVGYEAVAKKDLLVLREPLQEDLLSINWEDIERIWHHCFYDELHIVPEDYSVLITEKPLNLRSHREKLMQIMFETFKVKSYYSGIQAVLALFSLGKTTGVVWDAGENVSHVVSIYEGYGLPHAIMRSTISGRDLTNYCQKLFIQSGAPPESLDIPAAIMLKEKVCHVALDYQAAVQEETKPIPVKLPDGTPIDAGLERLRVPEVLFNPSLLNQKCLSIHQSIFNSIDNCQPDVRKELYNNIVLTGGTTMFQGLPERIEKEVVALAQPSMKVRVIATPGRRNSVWFGGSILASLEAFPQMCITQAEFHEEGSQIVHRKCYC</sequence>
<dbReference type="InterPro" id="IPR043129">
    <property type="entry name" value="ATPase_NBD"/>
</dbReference>
<protein>
    <recommendedName>
        <fullName evidence="4">Actin</fullName>
    </recommendedName>
</protein>
<keyword evidence="3" id="KW-1185">Reference proteome</keyword>
<dbReference type="SMART" id="SM00268">
    <property type="entry name" value="ACTIN"/>
    <property type="match status" value="1"/>
</dbReference>
<dbReference type="Gene3D" id="3.30.420.40">
    <property type="match status" value="2"/>
</dbReference>
<evidence type="ECO:0000313" key="2">
    <source>
        <dbReference type="EMBL" id="KAK8883780.1"/>
    </source>
</evidence>
<dbReference type="Gene3D" id="3.90.640.10">
    <property type="entry name" value="Actin, Chain A, domain 4"/>
    <property type="match status" value="1"/>
</dbReference>
<evidence type="ECO:0008006" key="4">
    <source>
        <dbReference type="Google" id="ProtNLM"/>
    </source>
</evidence>
<accession>A0ABR2JY53</accession>
<dbReference type="Pfam" id="PF00022">
    <property type="entry name" value="Actin"/>
    <property type="match status" value="2"/>
</dbReference>
<dbReference type="PANTHER" id="PTHR11937">
    <property type="entry name" value="ACTIN"/>
    <property type="match status" value="1"/>
</dbReference>
<dbReference type="InterPro" id="IPR004000">
    <property type="entry name" value="Actin"/>
</dbReference>
<dbReference type="Proteomes" id="UP001470230">
    <property type="component" value="Unassembled WGS sequence"/>
</dbReference>
<name>A0ABR2JY53_9EUKA</name>
<reference evidence="2 3" key="1">
    <citation type="submission" date="2024-04" db="EMBL/GenBank/DDBJ databases">
        <title>Tritrichomonas musculus Genome.</title>
        <authorList>
            <person name="Alves-Ferreira E."/>
            <person name="Grigg M."/>
            <person name="Lorenzi H."/>
            <person name="Galac M."/>
        </authorList>
    </citation>
    <scope>NUCLEOTIDE SEQUENCE [LARGE SCALE GENOMIC DNA]</scope>
    <source>
        <strain evidence="2 3">EAF2021</strain>
    </source>
</reference>
<gene>
    <name evidence="2" type="ORF">M9Y10_042879</name>
</gene>
<evidence type="ECO:0000256" key="1">
    <source>
        <dbReference type="RuleBase" id="RU000487"/>
    </source>
</evidence>
<organism evidence="2 3">
    <name type="scientific">Tritrichomonas musculus</name>
    <dbReference type="NCBI Taxonomy" id="1915356"/>
    <lineage>
        <taxon>Eukaryota</taxon>
        <taxon>Metamonada</taxon>
        <taxon>Parabasalia</taxon>
        <taxon>Tritrichomonadida</taxon>
        <taxon>Tritrichomonadidae</taxon>
        <taxon>Tritrichomonas</taxon>
    </lineage>
</organism>
<proteinExistence type="inferred from homology"/>
<dbReference type="SUPFAM" id="SSF53067">
    <property type="entry name" value="Actin-like ATPase domain"/>
    <property type="match status" value="2"/>
</dbReference>
<comment type="similarity">
    <text evidence="1">Belongs to the actin family.</text>
</comment>
<dbReference type="PRINTS" id="PR00190">
    <property type="entry name" value="ACTIN"/>
</dbReference>
<comment type="caution">
    <text evidence="2">The sequence shown here is derived from an EMBL/GenBank/DDBJ whole genome shotgun (WGS) entry which is preliminary data.</text>
</comment>
<evidence type="ECO:0000313" key="3">
    <source>
        <dbReference type="Proteomes" id="UP001470230"/>
    </source>
</evidence>
<dbReference type="EMBL" id="JAPFFF010000008">
    <property type="protein sequence ID" value="KAK8883780.1"/>
    <property type="molecule type" value="Genomic_DNA"/>
</dbReference>